<dbReference type="InterPro" id="IPR051202">
    <property type="entry name" value="Peptidase_C40"/>
</dbReference>
<feature type="signal peptide" evidence="5">
    <location>
        <begin position="1"/>
        <end position="26"/>
    </location>
</feature>
<dbReference type="Gene3D" id="3.90.1720.10">
    <property type="entry name" value="endopeptidase domain like (from Nostoc punctiforme)"/>
    <property type="match status" value="1"/>
</dbReference>
<protein>
    <submittedName>
        <fullName evidence="7">NlpC/P60 family protein</fullName>
    </submittedName>
</protein>
<feature type="domain" description="NlpC/P60" evidence="6">
    <location>
        <begin position="75"/>
        <end position="196"/>
    </location>
</feature>
<evidence type="ECO:0000256" key="4">
    <source>
        <dbReference type="ARBA" id="ARBA00022807"/>
    </source>
</evidence>
<evidence type="ECO:0000256" key="1">
    <source>
        <dbReference type="ARBA" id="ARBA00007074"/>
    </source>
</evidence>
<evidence type="ECO:0000259" key="6">
    <source>
        <dbReference type="PROSITE" id="PS51935"/>
    </source>
</evidence>
<dbReference type="Pfam" id="PF00877">
    <property type="entry name" value="NLPC_P60"/>
    <property type="match status" value="1"/>
</dbReference>
<keyword evidence="5" id="KW-0732">Signal</keyword>
<name>A0A1M5XHV4_9CLOT</name>
<dbReference type="AlphaFoldDB" id="A0A1M5XHV4"/>
<dbReference type="SUPFAM" id="SSF54001">
    <property type="entry name" value="Cysteine proteinases"/>
    <property type="match status" value="1"/>
</dbReference>
<keyword evidence="3" id="KW-0378">Hydrolase</keyword>
<comment type="similarity">
    <text evidence="1">Belongs to the peptidase C40 family.</text>
</comment>
<reference evidence="7 8" key="1">
    <citation type="submission" date="2016-11" db="EMBL/GenBank/DDBJ databases">
        <authorList>
            <person name="Jaros S."/>
            <person name="Januszkiewicz K."/>
            <person name="Wedrychowicz H."/>
        </authorList>
    </citation>
    <scope>NUCLEOTIDE SEQUENCE [LARGE SCALE GENOMIC DNA]</scope>
    <source>
        <strain evidence="7 8">DSM 6191</strain>
    </source>
</reference>
<dbReference type="GO" id="GO:0008234">
    <property type="term" value="F:cysteine-type peptidase activity"/>
    <property type="evidence" value="ECO:0007669"/>
    <property type="project" value="UniProtKB-KW"/>
</dbReference>
<accession>A0A1M5XHV4</accession>
<dbReference type="InterPro" id="IPR000064">
    <property type="entry name" value="NLP_P60_dom"/>
</dbReference>
<evidence type="ECO:0000313" key="7">
    <source>
        <dbReference type="EMBL" id="SHH99128.1"/>
    </source>
</evidence>
<dbReference type="PANTHER" id="PTHR47053">
    <property type="entry name" value="MUREIN DD-ENDOPEPTIDASE MEPH-RELATED"/>
    <property type="match status" value="1"/>
</dbReference>
<dbReference type="GO" id="GO:0006508">
    <property type="term" value="P:proteolysis"/>
    <property type="evidence" value="ECO:0007669"/>
    <property type="project" value="UniProtKB-KW"/>
</dbReference>
<gene>
    <name evidence="7" type="ORF">SAMN02745941_01425</name>
</gene>
<dbReference type="Proteomes" id="UP000184241">
    <property type="component" value="Unassembled WGS sequence"/>
</dbReference>
<dbReference type="PANTHER" id="PTHR47053:SF1">
    <property type="entry name" value="MUREIN DD-ENDOPEPTIDASE MEPH-RELATED"/>
    <property type="match status" value="1"/>
</dbReference>
<evidence type="ECO:0000256" key="3">
    <source>
        <dbReference type="ARBA" id="ARBA00022801"/>
    </source>
</evidence>
<sequence>MNKRGKIITRTLLLTMSLITATSFNAIKTKADTTGNAAQGVVLKTTQLKVQKTIVAPKKDESGSYGGGSLSRGSGGAGGNVVSYAYNFIGRPYVYGASGPKSFDCSGLTMYVYSKFGYSLPHYTGSQFSMGSAVSRSNLSAGDLVFFNTYGSISHVGIYIGGGDFIHAPSSGKNVTISSLNDSYYSSRYAGARRIAQ</sequence>
<dbReference type="PROSITE" id="PS51935">
    <property type="entry name" value="NLPC_P60"/>
    <property type="match status" value="1"/>
</dbReference>
<dbReference type="InterPro" id="IPR038765">
    <property type="entry name" value="Papain-like_cys_pep_sf"/>
</dbReference>
<evidence type="ECO:0000256" key="5">
    <source>
        <dbReference type="SAM" id="SignalP"/>
    </source>
</evidence>
<keyword evidence="2" id="KW-0645">Protease</keyword>
<evidence type="ECO:0000313" key="8">
    <source>
        <dbReference type="Proteomes" id="UP000184241"/>
    </source>
</evidence>
<dbReference type="EMBL" id="FQXU01000005">
    <property type="protein sequence ID" value="SHH99128.1"/>
    <property type="molecule type" value="Genomic_DNA"/>
</dbReference>
<dbReference type="RefSeq" id="WP_073018129.1">
    <property type="nucleotide sequence ID" value="NZ_FQXU01000005.1"/>
</dbReference>
<keyword evidence="4" id="KW-0788">Thiol protease</keyword>
<proteinExistence type="inferred from homology"/>
<feature type="chain" id="PRO_5039420343" evidence="5">
    <location>
        <begin position="27"/>
        <end position="197"/>
    </location>
</feature>
<evidence type="ECO:0000256" key="2">
    <source>
        <dbReference type="ARBA" id="ARBA00022670"/>
    </source>
</evidence>
<organism evidence="7 8">
    <name type="scientific">Clostridium intestinale DSM 6191</name>
    <dbReference type="NCBI Taxonomy" id="1121320"/>
    <lineage>
        <taxon>Bacteria</taxon>
        <taxon>Bacillati</taxon>
        <taxon>Bacillota</taxon>
        <taxon>Clostridia</taxon>
        <taxon>Eubacteriales</taxon>
        <taxon>Clostridiaceae</taxon>
        <taxon>Clostridium</taxon>
    </lineage>
</organism>